<sequence>MTPVDNDSDLNLKTTGFLAAALSDMERFVVAGHQTRREAPEASFEARDLVILHPLWLAKAIDFLMMHLCKPDNSERERDGHTSQPKGNHELDMELNEEQLPGPITFITSPVFVPLLYQSRSARPPQMSDHVFPEQACYVNCNFCNTPLVVNVPGNNSFNVVTVRCGLCASLLSVDLEALLGKLPHQSFQNHNPGSLQPHMDCGSSSRCTRLSVMNSVDCVQQQTHLIQPTEKRRVPSAYNKFIKEEIRRLKAKDPDISHKEAFSTAAKNWAHFPEIHFGPSVKRSKQV</sequence>
<comment type="caution">
    <text evidence="9">The sequence shown here is derived from an EMBL/GenBank/DDBJ whole genome shotgun (WGS) entry which is preliminary data.</text>
</comment>
<keyword evidence="3" id="KW-0479">Metal-binding</keyword>
<feature type="domain" description="YABBY N-terminal" evidence="8">
    <location>
        <begin position="132"/>
        <end position="188"/>
    </location>
</feature>
<evidence type="ECO:0000256" key="3">
    <source>
        <dbReference type="ARBA" id="ARBA00022723"/>
    </source>
</evidence>
<evidence type="ECO:0000256" key="4">
    <source>
        <dbReference type="ARBA" id="ARBA00022771"/>
    </source>
</evidence>
<name>A0AAV8R6V2_ENSVE</name>
<keyword evidence="10" id="KW-1185">Reference proteome</keyword>
<feature type="domain" description="YABBY protein C-terminal" evidence="7">
    <location>
        <begin position="219"/>
        <end position="279"/>
    </location>
</feature>
<evidence type="ECO:0000259" key="8">
    <source>
        <dbReference type="Pfam" id="PF24868"/>
    </source>
</evidence>
<evidence type="ECO:0000256" key="6">
    <source>
        <dbReference type="ARBA" id="ARBA00023242"/>
    </source>
</evidence>
<dbReference type="InterPro" id="IPR056776">
    <property type="entry name" value="YABBY_N"/>
</dbReference>
<dbReference type="Pfam" id="PF24868">
    <property type="entry name" value="YABBY_N"/>
    <property type="match status" value="1"/>
</dbReference>
<comment type="similarity">
    <text evidence="2">Belongs to the YABBY family.</text>
</comment>
<evidence type="ECO:0000259" key="7">
    <source>
        <dbReference type="Pfam" id="PF04690"/>
    </source>
</evidence>
<dbReference type="PANTHER" id="PTHR31675:SF30">
    <property type="entry name" value="AXIAL REGULATOR YABBY 2-RELATED"/>
    <property type="match status" value="1"/>
</dbReference>
<proteinExistence type="inferred from homology"/>
<accession>A0AAV8R6V2</accession>
<dbReference type="AlphaFoldDB" id="A0AAV8R6V2"/>
<dbReference type="PANTHER" id="PTHR31675">
    <property type="entry name" value="PROTEIN YABBY 6-RELATED"/>
    <property type="match status" value="1"/>
</dbReference>
<evidence type="ECO:0000256" key="2">
    <source>
        <dbReference type="ARBA" id="ARBA00010325"/>
    </source>
</evidence>
<dbReference type="InterPro" id="IPR056775">
    <property type="entry name" value="YABBY_C"/>
</dbReference>
<dbReference type="Proteomes" id="UP001222027">
    <property type="component" value="Unassembled WGS sequence"/>
</dbReference>
<dbReference type="GO" id="GO:0008270">
    <property type="term" value="F:zinc ion binding"/>
    <property type="evidence" value="ECO:0007669"/>
    <property type="project" value="UniProtKB-KW"/>
</dbReference>
<dbReference type="Gene3D" id="1.10.30.10">
    <property type="entry name" value="High mobility group box domain"/>
    <property type="match status" value="1"/>
</dbReference>
<dbReference type="SUPFAM" id="SSF47095">
    <property type="entry name" value="HMG-box"/>
    <property type="match status" value="1"/>
</dbReference>
<evidence type="ECO:0000313" key="9">
    <source>
        <dbReference type="EMBL" id="KAJ8493086.1"/>
    </source>
</evidence>
<keyword evidence="5" id="KW-0862">Zinc</keyword>
<dbReference type="InterPro" id="IPR006780">
    <property type="entry name" value="YABBY"/>
</dbReference>
<keyword evidence="6" id="KW-0539">Nucleus</keyword>
<keyword evidence="4" id="KW-0863">Zinc-finger</keyword>
<evidence type="ECO:0000313" key="10">
    <source>
        <dbReference type="Proteomes" id="UP001222027"/>
    </source>
</evidence>
<dbReference type="Pfam" id="PF04690">
    <property type="entry name" value="YABBY"/>
    <property type="match status" value="1"/>
</dbReference>
<gene>
    <name evidence="9" type="ORF">OPV22_014807</name>
</gene>
<comment type="subcellular location">
    <subcellularLocation>
        <location evidence="1">Nucleus</location>
    </subcellularLocation>
</comment>
<protein>
    <submittedName>
        <fullName evidence="9">Uncharacterized protein</fullName>
    </submittedName>
</protein>
<reference evidence="9 10" key="1">
    <citation type="submission" date="2022-12" db="EMBL/GenBank/DDBJ databases">
        <title>Chromosome-scale assembly of the Ensete ventricosum genome.</title>
        <authorList>
            <person name="Dussert Y."/>
            <person name="Stocks J."/>
            <person name="Wendawek A."/>
            <person name="Woldeyes F."/>
            <person name="Nichols R.A."/>
            <person name="Borrell J.S."/>
        </authorList>
    </citation>
    <scope>NUCLEOTIDE SEQUENCE [LARGE SCALE GENOMIC DNA]</scope>
    <source>
        <strain evidence="10">cv. Maze</strain>
        <tissue evidence="9">Seeds</tissue>
    </source>
</reference>
<organism evidence="9 10">
    <name type="scientific">Ensete ventricosum</name>
    <name type="common">Abyssinian banana</name>
    <name type="synonym">Musa ensete</name>
    <dbReference type="NCBI Taxonomy" id="4639"/>
    <lineage>
        <taxon>Eukaryota</taxon>
        <taxon>Viridiplantae</taxon>
        <taxon>Streptophyta</taxon>
        <taxon>Embryophyta</taxon>
        <taxon>Tracheophyta</taxon>
        <taxon>Spermatophyta</taxon>
        <taxon>Magnoliopsida</taxon>
        <taxon>Liliopsida</taxon>
        <taxon>Zingiberales</taxon>
        <taxon>Musaceae</taxon>
        <taxon>Ensete</taxon>
    </lineage>
</organism>
<dbReference type="GO" id="GO:0005634">
    <property type="term" value="C:nucleus"/>
    <property type="evidence" value="ECO:0007669"/>
    <property type="project" value="UniProtKB-SubCell"/>
</dbReference>
<dbReference type="EMBL" id="JAQQAF010000004">
    <property type="protein sequence ID" value="KAJ8493086.1"/>
    <property type="molecule type" value="Genomic_DNA"/>
</dbReference>
<evidence type="ECO:0000256" key="5">
    <source>
        <dbReference type="ARBA" id="ARBA00022833"/>
    </source>
</evidence>
<dbReference type="GO" id="GO:0010158">
    <property type="term" value="P:abaxial cell fate specification"/>
    <property type="evidence" value="ECO:0007669"/>
    <property type="project" value="TreeGrafter"/>
</dbReference>
<evidence type="ECO:0000256" key="1">
    <source>
        <dbReference type="ARBA" id="ARBA00004123"/>
    </source>
</evidence>
<dbReference type="InterPro" id="IPR036910">
    <property type="entry name" value="HMG_box_dom_sf"/>
</dbReference>